<keyword evidence="6 12" id="KW-1133">Transmembrane helix</keyword>
<keyword evidence="4" id="KW-1003">Cell membrane</keyword>
<feature type="transmembrane region" description="Helical" evidence="12">
    <location>
        <begin position="556"/>
        <end position="574"/>
    </location>
</feature>
<feature type="transmembrane region" description="Helical" evidence="12">
    <location>
        <begin position="304"/>
        <end position="329"/>
    </location>
</feature>
<evidence type="ECO:0000256" key="12">
    <source>
        <dbReference type="SAM" id="Phobius"/>
    </source>
</evidence>
<dbReference type="GO" id="GO:0006814">
    <property type="term" value="P:sodium ion transport"/>
    <property type="evidence" value="ECO:0007669"/>
    <property type="project" value="UniProtKB-KW"/>
</dbReference>
<dbReference type="GO" id="GO:0005886">
    <property type="term" value="C:plasma membrane"/>
    <property type="evidence" value="ECO:0007669"/>
    <property type="project" value="UniProtKB-SubCell"/>
</dbReference>
<feature type="transmembrane region" description="Helical" evidence="12">
    <location>
        <begin position="400"/>
        <end position="421"/>
    </location>
</feature>
<dbReference type="RefSeq" id="WP_136781778.1">
    <property type="nucleotide sequence ID" value="NZ_SWCO01000005.1"/>
</dbReference>
<evidence type="ECO:0000256" key="5">
    <source>
        <dbReference type="ARBA" id="ARBA00022692"/>
    </source>
</evidence>
<dbReference type="OrthoDB" id="9803348at2"/>
<feature type="transmembrane region" description="Helical" evidence="12">
    <location>
        <begin position="366"/>
        <end position="388"/>
    </location>
</feature>
<comment type="caution">
    <text evidence="13">The sequence shown here is derived from an EMBL/GenBank/DDBJ whole genome shotgun (WGS) entry which is preliminary data.</text>
</comment>
<keyword evidence="7" id="KW-0915">Sodium</keyword>
<evidence type="ECO:0000256" key="3">
    <source>
        <dbReference type="ARBA" id="ARBA00022448"/>
    </source>
</evidence>
<dbReference type="EMBL" id="SWCO01000005">
    <property type="protein sequence ID" value="TKB03051.1"/>
    <property type="molecule type" value="Genomic_DNA"/>
</dbReference>
<evidence type="ECO:0000256" key="11">
    <source>
        <dbReference type="RuleBase" id="RU362091"/>
    </source>
</evidence>
<evidence type="ECO:0000256" key="1">
    <source>
        <dbReference type="ARBA" id="ARBA00004651"/>
    </source>
</evidence>
<feature type="transmembrane region" description="Helical" evidence="12">
    <location>
        <begin position="533"/>
        <end position="550"/>
    </location>
</feature>
<reference evidence="13 14" key="1">
    <citation type="submission" date="2019-04" db="EMBL/GenBank/DDBJ databases">
        <title>Alteromonas portus sp. nov., an alginate lyase-excreting marine bacterium.</title>
        <authorList>
            <person name="Huang H."/>
            <person name="Mo K."/>
            <person name="Bao S."/>
        </authorList>
    </citation>
    <scope>NUCLEOTIDE SEQUENCE [LARGE SCALE GENOMIC DNA]</scope>
    <source>
        <strain evidence="13 14">HB161718</strain>
    </source>
</reference>
<evidence type="ECO:0000256" key="8">
    <source>
        <dbReference type="ARBA" id="ARBA00023065"/>
    </source>
</evidence>
<feature type="transmembrane region" description="Helical" evidence="12">
    <location>
        <begin position="433"/>
        <end position="458"/>
    </location>
</feature>
<dbReference type="InterPro" id="IPR051163">
    <property type="entry name" value="Sodium:Solute_Symporter_SSF"/>
</dbReference>
<keyword evidence="3" id="KW-0813">Transport</keyword>
<keyword evidence="9 12" id="KW-0472">Membrane</keyword>
<feature type="transmembrane region" description="Helical" evidence="12">
    <location>
        <begin position="71"/>
        <end position="91"/>
    </location>
</feature>
<dbReference type="PANTHER" id="PTHR42985">
    <property type="entry name" value="SODIUM-COUPLED MONOCARBOXYLATE TRANSPORTER"/>
    <property type="match status" value="1"/>
</dbReference>
<dbReference type="AlphaFoldDB" id="A0A4U0ZAD2"/>
<feature type="transmembrane region" description="Helical" evidence="12">
    <location>
        <begin position="221"/>
        <end position="240"/>
    </location>
</feature>
<evidence type="ECO:0000313" key="14">
    <source>
        <dbReference type="Proteomes" id="UP000305471"/>
    </source>
</evidence>
<evidence type="ECO:0000256" key="4">
    <source>
        <dbReference type="ARBA" id="ARBA00022475"/>
    </source>
</evidence>
<protein>
    <submittedName>
        <fullName evidence="13">Transporter</fullName>
    </submittedName>
</protein>
<keyword evidence="5 12" id="KW-0812">Transmembrane</keyword>
<organism evidence="13 14">
    <name type="scientific">Alteromonas portus</name>
    <dbReference type="NCBI Taxonomy" id="2565549"/>
    <lineage>
        <taxon>Bacteria</taxon>
        <taxon>Pseudomonadati</taxon>
        <taxon>Pseudomonadota</taxon>
        <taxon>Gammaproteobacteria</taxon>
        <taxon>Alteromonadales</taxon>
        <taxon>Alteromonadaceae</taxon>
        <taxon>Alteromonas/Salinimonas group</taxon>
        <taxon>Alteromonas</taxon>
    </lineage>
</organism>
<comment type="subcellular location">
    <subcellularLocation>
        <location evidence="1">Cell membrane</location>
        <topology evidence="1">Multi-pass membrane protein</topology>
    </subcellularLocation>
</comment>
<feature type="transmembrane region" description="Helical" evidence="12">
    <location>
        <begin position="6"/>
        <end position="26"/>
    </location>
</feature>
<dbReference type="Gene3D" id="1.20.1730.10">
    <property type="entry name" value="Sodium/glucose cotransporter"/>
    <property type="match status" value="1"/>
</dbReference>
<dbReference type="InterPro" id="IPR001734">
    <property type="entry name" value="Na/solute_symporter"/>
</dbReference>
<dbReference type="PANTHER" id="PTHR42985:SF40">
    <property type="entry name" value="LD47995P-RELATED"/>
    <property type="match status" value="1"/>
</dbReference>
<dbReference type="Proteomes" id="UP000305471">
    <property type="component" value="Unassembled WGS sequence"/>
</dbReference>
<keyword evidence="8" id="KW-0406">Ion transport</keyword>
<feature type="transmembrane region" description="Helical" evidence="12">
    <location>
        <begin position="181"/>
        <end position="201"/>
    </location>
</feature>
<evidence type="ECO:0000256" key="7">
    <source>
        <dbReference type="ARBA" id="ARBA00023053"/>
    </source>
</evidence>
<feature type="transmembrane region" description="Helical" evidence="12">
    <location>
        <begin position="150"/>
        <end position="174"/>
    </location>
</feature>
<feature type="transmembrane region" description="Helical" evidence="12">
    <location>
        <begin position="38"/>
        <end position="59"/>
    </location>
</feature>
<proteinExistence type="inferred from homology"/>
<evidence type="ECO:0000256" key="6">
    <source>
        <dbReference type="ARBA" id="ARBA00022989"/>
    </source>
</evidence>
<feature type="transmembrane region" description="Helical" evidence="12">
    <location>
        <begin position="117"/>
        <end position="138"/>
    </location>
</feature>
<name>A0A4U0ZAD2_9ALTE</name>
<accession>A0A4U0ZAD2</accession>
<feature type="transmembrane region" description="Helical" evidence="12">
    <location>
        <begin position="470"/>
        <end position="494"/>
    </location>
</feature>
<dbReference type="PROSITE" id="PS50283">
    <property type="entry name" value="NA_SOLUT_SYMP_3"/>
    <property type="match status" value="1"/>
</dbReference>
<dbReference type="InterPro" id="IPR038377">
    <property type="entry name" value="Na/Glc_symporter_sf"/>
</dbReference>
<sequence length="589" mass="64784">MVYEYIVIAGYFALILGIGFAFKSLAKNSTSDYFRGGGRMLWWMVGSTAFMAQFSAWTFTGAAGKAFSDGFSISLVFFANTFAYFCGWLYFSARFRQMRVDTPTEGIKRRFGTQNELFFSWALIVFSMINAGVWLNALGVFSSAVFNADISLTIIATGLTVLFVSVLSGAWGVVASDFVQTLIVAVISVASAIVALVKVGGPIALVNDFPVDFVMGPDMNYGVILIGSFVFFLAKQLITIMNLNDSFRFLNAKDTVNARKAALLAMVLMGIGSIVWFIPPWAAAILYPDAATSYAELGNKAADAVYLVFTRNAMPIGTVGLLLAGLFAASMSSMDSALNKNAGIFVRSVYQPLLKKRNSSVSDQHLLKVSRTVSFISGILVILVALFFKSLKELSLFELMMNVSTMVQVPLLIPLILGLFIRKTPQWAPWATVGLGLCVSWFMTHVFTADVLAQIIGLKTAFTRRESIDVGLMMMIAAHLIITAGFFCVTSLFYKAEYDTNREETNHFFEDLETPVISDVEQDEYDSKQRHKLGVMVMLMSIGMLAMMMIPNPLWGRLMFLLCAGIMLLIGYLLKASATSRMATIPLEQ</sequence>
<dbReference type="Pfam" id="PF00474">
    <property type="entry name" value="SSF"/>
    <property type="match status" value="1"/>
</dbReference>
<gene>
    <name evidence="13" type="ORF">E5672_08310</name>
</gene>
<evidence type="ECO:0000256" key="9">
    <source>
        <dbReference type="ARBA" id="ARBA00023136"/>
    </source>
</evidence>
<feature type="transmembrane region" description="Helical" evidence="12">
    <location>
        <begin position="261"/>
        <end position="284"/>
    </location>
</feature>
<keyword evidence="14" id="KW-1185">Reference proteome</keyword>
<comment type="similarity">
    <text evidence="2 11">Belongs to the sodium:solute symporter (SSF) (TC 2.A.21) family.</text>
</comment>
<dbReference type="GO" id="GO:0015293">
    <property type="term" value="F:symporter activity"/>
    <property type="evidence" value="ECO:0007669"/>
    <property type="project" value="TreeGrafter"/>
</dbReference>
<keyword evidence="10" id="KW-0739">Sodium transport</keyword>
<evidence type="ECO:0000256" key="2">
    <source>
        <dbReference type="ARBA" id="ARBA00006434"/>
    </source>
</evidence>
<evidence type="ECO:0000313" key="13">
    <source>
        <dbReference type="EMBL" id="TKB03051.1"/>
    </source>
</evidence>
<evidence type="ECO:0000256" key="10">
    <source>
        <dbReference type="ARBA" id="ARBA00023201"/>
    </source>
</evidence>